<evidence type="ECO:0000313" key="5">
    <source>
        <dbReference type="EMBL" id="GAA2116873.1"/>
    </source>
</evidence>
<dbReference type="Pfam" id="PF01494">
    <property type="entry name" value="FAD_binding_3"/>
    <property type="match status" value="1"/>
</dbReference>
<keyword evidence="3" id="KW-0274">FAD</keyword>
<evidence type="ECO:0000259" key="4">
    <source>
        <dbReference type="Pfam" id="PF01494"/>
    </source>
</evidence>
<dbReference type="PANTHER" id="PTHR43004">
    <property type="entry name" value="TRK SYSTEM POTASSIUM UPTAKE PROTEIN"/>
    <property type="match status" value="1"/>
</dbReference>
<evidence type="ECO:0000256" key="3">
    <source>
        <dbReference type="ARBA" id="ARBA00022827"/>
    </source>
</evidence>
<dbReference type="SUPFAM" id="SSF51905">
    <property type="entry name" value="FAD/NAD(P)-binding domain"/>
    <property type="match status" value="1"/>
</dbReference>
<dbReference type="EMBL" id="BAAAPF010000034">
    <property type="protein sequence ID" value="GAA2116873.1"/>
    <property type="molecule type" value="Genomic_DNA"/>
</dbReference>
<keyword evidence="5" id="KW-0560">Oxidoreductase</keyword>
<accession>A0ABN2XSP3</accession>
<gene>
    <name evidence="5" type="ORF">GCM10009802_17580</name>
</gene>
<dbReference type="InterPro" id="IPR050641">
    <property type="entry name" value="RIFMO-like"/>
</dbReference>
<dbReference type="InterPro" id="IPR036188">
    <property type="entry name" value="FAD/NAD-bd_sf"/>
</dbReference>
<protein>
    <submittedName>
        <fullName evidence="5">FAD-dependent monooxygenase</fullName>
    </submittedName>
</protein>
<sequence length="528" mass="56510">MDPVIIVGAGPVGLALSLALARHAVPTVLLDDRPAGDAEEDGRPAGPRPARTVVLRPHTAAFVDRLGAADARERGAPYTAWRVLRGGRTQVRVEFGEAAEPPPLHLSQYALTTTLAALAENSKHVEVFRGSRLTELVREPYGVNAGTRAGTWWRGSWLVGCDGARSTVRKLLEVQYAGRTAVERHAVAAVRADLPWPGEGVLYRGTPRSGPGAECLARPLGDDRWRLDWLLPPGAGVVTPEALVARLEATLRVWTGTRHPSYELLDTGVHTVHHRLARRWRRGRVLLAGDAAHLVGSLGTQQLDEGLADAENLAWKLGRAWHLAGRDDSGDDLVDTYVTERRGAVSARLRAADQVGTLLRRAGGLRAAVRGRSAAELLTDGHLGRGRIGGPPVYDTAPAGLAGAVEVGTPAGARVADVQVIAPDGWTGRLSERLGGDPLLVLVAPGTRVWDRTRWLQAGLMPKLVRLVGELPARARLLVAEAYPGAAPHTVLYIRPDGHLMAAVAGVREESLRLCANRMLGRADDAED</sequence>
<dbReference type="Gene3D" id="3.50.50.60">
    <property type="entry name" value="FAD/NAD(P)-binding domain"/>
    <property type="match status" value="1"/>
</dbReference>
<proteinExistence type="predicted"/>
<dbReference type="PRINTS" id="PR00420">
    <property type="entry name" value="RNGMNOXGNASE"/>
</dbReference>
<reference evidence="5 6" key="1">
    <citation type="journal article" date="2019" name="Int. J. Syst. Evol. Microbiol.">
        <title>The Global Catalogue of Microorganisms (GCM) 10K type strain sequencing project: providing services to taxonomists for standard genome sequencing and annotation.</title>
        <authorList>
            <consortium name="The Broad Institute Genomics Platform"/>
            <consortium name="The Broad Institute Genome Sequencing Center for Infectious Disease"/>
            <person name="Wu L."/>
            <person name="Ma J."/>
        </authorList>
    </citation>
    <scope>NUCLEOTIDE SEQUENCE [LARGE SCALE GENOMIC DNA]</scope>
    <source>
        <strain evidence="5 6">JCM 15481</strain>
    </source>
</reference>
<dbReference type="Gene3D" id="3.30.70.2450">
    <property type="match status" value="1"/>
</dbReference>
<dbReference type="GO" id="GO:0004497">
    <property type="term" value="F:monooxygenase activity"/>
    <property type="evidence" value="ECO:0007669"/>
    <property type="project" value="UniProtKB-KW"/>
</dbReference>
<organism evidence="5 6">
    <name type="scientific">Streptomyces synnematoformans</name>
    <dbReference type="NCBI Taxonomy" id="415721"/>
    <lineage>
        <taxon>Bacteria</taxon>
        <taxon>Bacillati</taxon>
        <taxon>Actinomycetota</taxon>
        <taxon>Actinomycetes</taxon>
        <taxon>Kitasatosporales</taxon>
        <taxon>Streptomycetaceae</taxon>
        <taxon>Streptomyces</taxon>
    </lineage>
</organism>
<evidence type="ECO:0000313" key="6">
    <source>
        <dbReference type="Proteomes" id="UP001500443"/>
    </source>
</evidence>
<keyword evidence="5" id="KW-0503">Monooxygenase</keyword>
<dbReference type="PANTHER" id="PTHR43004:SF19">
    <property type="entry name" value="BINDING MONOOXYGENASE, PUTATIVE (JCVI)-RELATED"/>
    <property type="match status" value="1"/>
</dbReference>
<comment type="cofactor">
    <cofactor evidence="1">
        <name>FAD</name>
        <dbReference type="ChEBI" id="CHEBI:57692"/>
    </cofactor>
</comment>
<dbReference type="InterPro" id="IPR002938">
    <property type="entry name" value="FAD-bd"/>
</dbReference>
<dbReference type="Proteomes" id="UP001500443">
    <property type="component" value="Unassembled WGS sequence"/>
</dbReference>
<keyword evidence="6" id="KW-1185">Reference proteome</keyword>
<comment type="caution">
    <text evidence="5">The sequence shown here is derived from an EMBL/GenBank/DDBJ whole genome shotgun (WGS) entry which is preliminary data.</text>
</comment>
<evidence type="ECO:0000256" key="2">
    <source>
        <dbReference type="ARBA" id="ARBA00022630"/>
    </source>
</evidence>
<feature type="domain" description="FAD-binding" evidence="4">
    <location>
        <begin position="3"/>
        <end position="348"/>
    </location>
</feature>
<keyword evidence="2" id="KW-0285">Flavoprotein</keyword>
<name>A0ABN2XSP3_9ACTN</name>
<evidence type="ECO:0000256" key="1">
    <source>
        <dbReference type="ARBA" id="ARBA00001974"/>
    </source>
</evidence>
<dbReference type="RefSeq" id="WP_344289239.1">
    <property type="nucleotide sequence ID" value="NZ_BAAAPF010000034.1"/>
</dbReference>